<protein>
    <submittedName>
        <fullName evidence="1">Uncharacterized protein</fullName>
    </submittedName>
</protein>
<evidence type="ECO:0000313" key="1">
    <source>
        <dbReference type="EMBL" id="GAA5226590.1"/>
    </source>
</evidence>
<gene>
    <name evidence="1" type="ORF">GCM10025778_11230</name>
</gene>
<sequence>MLRSGEGWFIEGVCASWIRKNCTDEMDSYINSLGGQPCTYCGTFGALTNIHQ</sequence>
<comment type="caution">
    <text evidence="1">The sequence shown here is derived from an EMBL/GenBank/DDBJ whole genome shotgun (WGS) entry which is preliminary data.</text>
</comment>
<dbReference type="EMBL" id="BAABLK010000022">
    <property type="protein sequence ID" value="GAA5226590.1"/>
    <property type="molecule type" value="Genomic_DNA"/>
</dbReference>
<keyword evidence="2" id="KW-1185">Reference proteome</keyword>
<name>A0ABP9TK84_9MICC</name>
<organism evidence="1 2">
    <name type="scientific">Paeniglutamicibacter antarcticus</name>
    <dbReference type="NCBI Taxonomy" id="494023"/>
    <lineage>
        <taxon>Bacteria</taxon>
        <taxon>Bacillati</taxon>
        <taxon>Actinomycetota</taxon>
        <taxon>Actinomycetes</taxon>
        <taxon>Micrococcales</taxon>
        <taxon>Micrococcaceae</taxon>
        <taxon>Paeniglutamicibacter</taxon>
    </lineage>
</organism>
<proteinExistence type="predicted"/>
<reference evidence="2" key="1">
    <citation type="journal article" date="2019" name="Int. J. Syst. Evol. Microbiol.">
        <title>The Global Catalogue of Microorganisms (GCM) 10K type strain sequencing project: providing services to taxonomists for standard genome sequencing and annotation.</title>
        <authorList>
            <consortium name="The Broad Institute Genomics Platform"/>
            <consortium name="The Broad Institute Genome Sequencing Center for Infectious Disease"/>
            <person name="Wu L."/>
            <person name="Ma J."/>
        </authorList>
    </citation>
    <scope>NUCLEOTIDE SEQUENCE [LARGE SCALE GENOMIC DNA]</scope>
    <source>
        <strain evidence="2">JCM 18952</strain>
    </source>
</reference>
<accession>A0ABP9TK84</accession>
<dbReference type="Proteomes" id="UP001501257">
    <property type="component" value="Unassembled WGS sequence"/>
</dbReference>
<evidence type="ECO:0000313" key="2">
    <source>
        <dbReference type="Proteomes" id="UP001501257"/>
    </source>
</evidence>